<feature type="compositionally biased region" description="Low complexity" evidence="1">
    <location>
        <begin position="31"/>
        <end position="42"/>
    </location>
</feature>
<comment type="caution">
    <text evidence="2">The sequence shown here is derived from an EMBL/GenBank/DDBJ whole genome shotgun (WGS) entry which is preliminary data.</text>
</comment>
<evidence type="ECO:0000313" key="2">
    <source>
        <dbReference type="EMBL" id="MBO1267085.1"/>
    </source>
</evidence>
<organism evidence="2 3">
    <name type="scientific">Arthrobacter cavernae</name>
    <dbReference type="NCBI Taxonomy" id="2817681"/>
    <lineage>
        <taxon>Bacteria</taxon>
        <taxon>Bacillati</taxon>
        <taxon>Actinomycetota</taxon>
        <taxon>Actinomycetes</taxon>
        <taxon>Micrococcales</taxon>
        <taxon>Micrococcaceae</taxon>
        <taxon>Arthrobacter</taxon>
    </lineage>
</organism>
<feature type="region of interest" description="Disordered" evidence="1">
    <location>
        <begin position="1"/>
        <end position="60"/>
    </location>
</feature>
<keyword evidence="3" id="KW-1185">Reference proteome</keyword>
<sequence>MDESTTDATTQDTGAVVTAQPEEQLAEAANTDSESTTTTDQTTTDETDNASTTSEDDLSDYWTKKGIDITTPEGQAQAAKSYREAEKAMTQKAQQASQLEKQINAQPLAVDTDNELVRQAIEKSSALETTLAVREWKSSNNITPEQDAALGEYVTANPDKAWLL</sequence>
<dbReference type="RefSeq" id="WP_207614912.1">
    <property type="nucleotide sequence ID" value="NZ_JAFNLL010000005.1"/>
</dbReference>
<name>A0A939HEU4_9MICC</name>
<reference evidence="2" key="1">
    <citation type="submission" date="2021-03" db="EMBL/GenBank/DDBJ databases">
        <title>A new species, PO-11, isolated from a karst cave deposit.</title>
        <authorList>
            <person name="Zhaoxiaoyong W."/>
        </authorList>
    </citation>
    <scope>NUCLEOTIDE SEQUENCE</scope>
    <source>
        <strain evidence="2">PO-11</strain>
    </source>
</reference>
<feature type="compositionally biased region" description="Polar residues" evidence="1">
    <location>
        <begin position="1"/>
        <end position="13"/>
    </location>
</feature>
<gene>
    <name evidence="2" type="ORF">J1902_03670</name>
</gene>
<dbReference type="Proteomes" id="UP000664164">
    <property type="component" value="Unassembled WGS sequence"/>
</dbReference>
<evidence type="ECO:0000313" key="3">
    <source>
        <dbReference type="Proteomes" id="UP000664164"/>
    </source>
</evidence>
<evidence type="ECO:0000256" key="1">
    <source>
        <dbReference type="SAM" id="MobiDB-lite"/>
    </source>
</evidence>
<dbReference type="AlphaFoldDB" id="A0A939HEU4"/>
<dbReference type="EMBL" id="JAFNLL010000005">
    <property type="protein sequence ID" value="MBO1267085.1"/>
    <property type="molecule type" value="Genomic_DNA"/>
</dbReference>
<accession>A0A939HEU4</accession>
<protein>
    <submittedName>
        <fullName evidence="2">Uncharacterized protein</fullName>
    </submittedName>
</protein>
<feature type="compositionally biased region" description="Acidic residues" evidence="1">
    <location>
        <begin position="43"/>
        <end position="59"/>
    </location>
</feature>
<proteinExistence type="predicted"/>